<dbReference type="RefSeq" id="WP_112861585.1">
    <property type="nucleotide sequence ID" value="NZ_UAQP01000005.1"/>
</dbReference>
<keyword evidence="1" id="KW-0472">Membrane</keyword>
<keyword evidence="1" id="KW-0812">Transmembrane</keyword>
<evidence type="ECO:0000313" key="2">
    <source>
        <dbReference type="EMBL" id="SPU52131.1"/>
    </source>
</evidence>
<feature type="transmembrane region" description="Helical" evidence="1">
    <location>
        <begin position="39"/>
        <end position="57"/>
    </location>
</feature>
<accession>A0A2X1CCV1</accession>
<sequence length="102" mass="11101">MNGLPMDAVVTAIGAVVIALVIVLVIFSGRISKTVRSTVEIVVGILLFPTVTGLWAWRAIEGVRDRDWLYAGLMAVAAAVFAVTGFYAIRRRTLTPFARRPK</sequence>
<organism evidence="2 3">
    <name type="scientific">Brevundimonas vesicularis</name>
    <name type="common">Pseudomonas vesicularis</name>
    <dbReference type="NCBI Taxonomy" id="41276"/>
    <lineage>
        <taxon>Bacteria</taxon>
        <taxon>Pseudomonadati</taxon>
        <taxon>Pseudomonadota</taxon>
        <taxon>Alphaproteobacteria</taxon>
        <taxon>Caulobacterales</taxon>
        <taxon>Caulobacteraceae</taxon>
        <taxon>Brevundimonas</taxon>
    </lineage>
</organism>
<dbReference type="EMBL" id="UAQP01000005">
    <property type="protein sequence ID" value="SPU52131.1"/>
    <property type="molecule type" value="Genomic_DNA"/>
</dbReference>
<dbReference type="Proteomes" id="UP000251186">
    <property type="component" value="Unassembled WGS sequence"/>
</dbReference>
<feature type="transmembrane region" description="Helical" evidence="1">
    <location>
        <begin position="69"/>
        <end position="89"/>
    </location>
</feature>
<gene>
    <name evidence="2" type="ORF">NCTC11166_00450</name>
</gene>
<evidence type="ECO:0000313" key="3">
    <source>
        <dbReference type="Proteomes" id="UP000251186"/>
    </source>
</evidence>
<keyword evidence="1" id="KW-1133">Transmembrane helix</keyword>
<reference evidence="2 3" key="1">
    <citation type="submission" date="2018-06" db="EMBL/GenBank/DDBJ databases">
        <authorList>
            <consortium name="Pathogen Informatics"/>
            <person name="Doyle S."/>
        </authorList>
    </citation>
    <scope>NUCLEOTIDE SEQUENCE [LARGE SCALE GENOMIC DNA]</scope>
    <source>
        <strain evidence="2 3">NCTC11166</strain>
    </source>
</reference>
<proteinExistence type="predicted"/>
<evidence type="ECO:0000256" key="1">
    <source>
        <dbReference type="SAM" id="Phobius"/>
    </source>
</evidence>
<dbReference type="AlphaFoldDB" id="A0A2X1CCV1"/>
<protein>
    <submittedName>
        <fullName evidence="2">Uncharacterized protein</fullName>
    </submittedName>
</protein>
<feature type="transmembrane region" description="Helical" evidence="1">
    <location>
        <begin position="6"/>
        <end position="27"/>
    </location>
</feature>
<name>A0A2X1CCV1_BREVE</name>